<evidence type="ECO:0000313" key="3">
    <source>
        <dbReference type="Proteomes" id="UP001597469"/>
    </source>
</evidence>
<proteinExistence type="predicted"/>
<dbReference type="InterPro" id="IPR038717">
    <property type="entry name" value="Tc1-like_DDE_dom"/>
</dbReference>
<dbReference type="Pfam" id="PF13358">
    <property type="entry name" value="DDE_3"/>
    <property type="match status" value="1"/>
</dbReference>
<dbReference type="EMBL" id="JBHULN010000009">
    <property type="protein sequence ID" value="MFD2572241.1"/>
    <property type="molecule type" value="Genomic_DNA"/>
</dbReference>
<name>A0ABW5M819_9BACT</name>
<accession>A0ABW5M819</accession>
<gene>
    <name evidence="2" type="ORF">ACFSUS_16485</name>
</gene>
<keyword evidence="3" id="KW-1185">Reference proteome</keyword>
<comment type="caution">
    <text evidence="2">The sequence shown here is derived from an EMBL/GenBank/DDBJ whole genome shotgun (WGS) entry which is preliminary data.</text>
</comment>
<evidence type="ECO:0000259" key="1">
    <source>
        <dbReference type="Pfam" id="PF13358"/>
    </source>
</evidence>
<feature type="domain" description="Tc1-like transposase DDE" evidence="1">
    <location>
        <begin position="26"/>
        <end position="106"/>
    </location>
</feature>
<reference evidence="3" key="1">
    <citation type="journal article" date="2019" name="Int. J. Syst. Evol. Microbiol.">
        <title>The Global Catalogue of Microorganisms (GCM) 10K type strain sequencing project: providing services to taxonomists for standard genome sequencing and annotation.</title>
        <authorList>
            <consortium name="The Broad Institute Genomics Platform"/>
            <consortium name="The Broad Institute Genome Sequencing Center for Infectious Disease"/>
            <person name="Wu L."/>
            <person name="Ma J."/>
        </authorList>
    </citation>
    <scope>NUCLEOTIDE SEQUENCE [LARGE SCALE GENOMIC DNA]</scope>
    <source>
        <strain evidence="3">KCTC 42805</strain>
    </source>
</reference>
<sequence length="167" mass="18653">MDKPLLNGEKNAYPSLKKAKDEGRVIVYVDECACYLLPLLAHSWAPKGQTPVIIEQAGRAHLSLIAAIAPNGRIYVAGQDQPFSGEDIVWFLSKLCSRYRKRDLLVIWQGRPLGLWCSRISRFGSLPKGNREGFPTGPQRFRSMLRFRPLSVFLTSVSNGNSGIKAH</sequence>
<organism evidence="2 3">
    <name type="scientific">Spirosoma soli</name>
    <dbReference type="NCBI Taxonomy" id="1770529"/>
    <lineage>
        <taxon>Bacteria</taxon>
        <taxon>Pseudomonadati</taxon>
        <taxon>Bacteroidota</taxon>
        <taxon>Cytophagia</taxon>
        <taxon>Cytophagales</taxon>
        <taxon>Cytophagaceae</taxon>
        <taxon>Spirosoma</taxon>
    </lineage>
</organism>
<dbReference type="RefSeq" id="WP_381524443.1">
    <property type="nucleotide sequence ID" value="NZ_JBHULN010000009.1"/>
</dbReference>
<evidence type="ECO:0000313" key="2">
    <source>
        <dbReference type="EMBL" id="MFD2572241.1"/>
    </source>
</evidence>
<dbReference type="Proteomes" id="UP001597469">
    <property type="component" value="Unassembled WGS sequence"/>
</dbReference>
<protein>
    <submittedName>
        <fullName evidence="2">Transposase</fullName>
    </submittedName>
</protein>